<sequence precursor="true">MNMTDIKIPFAISFLSGFLFLISGAAYSISGVSTGYVLVLIGIIVVVSAVRMKNGIAKDVKDASLAVIFFGILNIISFVFILSGTSVISIPFLSGFLGSILGIIGGYLAFVYSKERS</sequence>
<accession>E1RJT9</accession>
<feature type="transmembrane region" description="Helical" evidence="1">
    <location>
        <begin position="64"/>
        <end position="82"/>
    </location>
</feature>
<feature type="transmembrane region" description="Helical" evidence="1">
    <location>
        <begin position="88"/>
        <end position="112"/>
    </location>
</feature>
<evidence type="ECO:0000313" key="3">
    <source>
        <dbReference type="Proteomes" id="UP000006565"/>
    </source>
</evidence>
<evidence type="ECO:0000256" key="1">
    <source>
        <dbReference type="SAM" id="Phobius"/>
    </source>
</evidence>
<keyword evidence="3" id="KW-1185">Reference proteome</keyword>
<keyword evidence="1" id="KW-1133">Transmembrane helix</keyword>
<keyword evidence="1" id="KW-0812">Transmembrane</keyword>
<dbReference type="KEGG" id="mpi:Mpet_2075"/>
<evidence type="ECO:0000313" key="2">
    <source>
        <dbReference type="EMBL" id="ADN36823.1"/>
    </source>
</evidence>
<feature type="transmembrane region" description="Helical" evidence="1">
    <location>
        <begin position="35"/>
        <end position="52"/>
    </location>
</feature>
<dbReference type="EMBL" id="CP002117">
    <property type="protein sequence ID" value="ADN36823.1"/>
    <property type="molecule type" value="Genomic_DNA"/>
</dbReference>
<dbReference type="Proteomes" id="UP000006565">
    <property type="component" value="Chromosome"/>
</dbReference>
<reference evidence="2 3" key="1">
    <citation type="journal article" date="2010" name="Stand. Genomic Sci.">
        <title>Complete genome sequence of Methanoplanus petrolearius type strain (SEBR 4847).</title>
        <authorList>
            <person name="Brambilla E."/>
            <person name="Djao O.D."/>
            <person name="Daligault H."/>
            <person name="Lapidus A."/>
            <person name="Lucas S."/>
            <person name="Hammon N."/>
            <person name="Nolan M."/>
            <person name="Tice H."/>
            <person name="Cheng J.F."/>
            <person name="Han C."/>
            <person name="Tapia R."/>
            <person name="Goodwin L."/>
            <person name="Pitluck S."/>
            <person name="Liolios K."/>
            <person name="Ivanova N."/>
            <person name="Mavromatis K."/>
            <person name="Mikhailova N."/>
            <person name="Pati A."/>
            <person name="Chen A."/>
            <person name="Palaniappan K."/>
            <person name="Land M."/>
            <person name="Hauser L."/>
            <person name="Chang Y.J."/>
            <person name="Jeffries C.D."/>
            <person name="Rohde M."/>
            <person name="Spring S."/>
            <person name="Sikorski J."/>
            <person name="Goker M."/>
            <person name="Woyke T."/>
            <person name="Bristow J."/>
            <person name="Eisen J.A."/>
            <person name="Markowitz V."/>
            <person name="Hugenholtz P."/>
            <person name="Kyrpides N.C."/>
            <person name="Klenk H.P."/>
        </authorList>
    </citation>
    <scope>NUCLEOTIDE SEQUENCE [LARGE SCALE GENOMIC DNA]</scope>
    <source>
        <strain evidence="3">DSM 11571 / OCM 486 / SEBR 4847</strain>
    </source>
</reference>
<gene>
    <name evidence="2" type="ordered locus">Mpet_2075</name>
</gene>
<protein>
    <submittedName>
        <fullName evidence="2">Uncharacterized protein</fullName>
    </submittedName>
</protein>
<dbReference type="HOGENOM" id="CLU_2079440_0_0_2"/>
<proteinExistence type="predicted"/>
<keyword evidence="1" id="KW-0472">Membrane</keyword>
<name>E1RJT9_METP4</name>
<organism evidence="2 3">
    <name type="scientific">Methanolacinia petrolearia (strain DSM 11571 / OCM 486 / SEBR 4847)</name>
    <name type="common">Methanoplanus petrolearius</name>
    <dbReference type="NCBI Taxonomy" id="679926"/>
    <lineage>
        <taxon>Archaea</taxon>
        <taxon>Methanobacteriati</taxon>
        <taxon>Methanobacteriota</taxon>
        <taxon>Stenosarchaea group</taxon>
        <taxon>Methanomicrobia</taxon>
        <taxon>Methanomicrobiales</taxon>
        <taxon>Methanomicrobiaceae</taxon>
        <taxon>Methanolacinia</taxon>
    </lineage>
</organism>
<dbReference type="AlphaFoldDB" id="E1RJT9"/>